<reference evidence="2" key="1">
    <citation type="submission" date="2015-07" db="EMBL/GenBank/DDBJ databases">
        <title>MeaNS - Measles Nucleotide Surveillance Program.</title>
        <authorList>
            <person name="Tran T."/>
            <person name="Druce J."/>
        </authorList>
    </citation>
    <scope>NUCLEOTIDE SEQUENCE</scope>
    <source>
        <strain evidence="2">UCB-OBI-ISO-001</strain>
        <tissue evidence="2">Gonad</tissue>
    </source>
</reference>
<name>A0A0L8HU30_OCTBM</name>
<organism evidence="2">
    <name type="scientific">Octopus bimaculoides</name>
    <name type="common">California two-spotted octopus</name>
    <dbReference type="NCBI Taxonomy" id="37653"/>
    <lineage>
        <taxon>Eukaryota</taxon>
        <taxon>Metazoa</taxon>
        <taxon>Spiralia</taxon>
        <taxon>Lophotrochozoa</taxon>
        <taxon>Mollusca</taxon>
        <taxon>Cephalopoda</taxon>
        <taxon>Coleoidea</taxon>
        <taxon>Octopodiformes</taxon>
        <taxon>Octopoda</taxon>
        <taxon>Incirrata</taxon>
        <taxon>Octopodidae</taxon>
        <taxon>Octopus</taxon>
    </lineage>
</organism>
<keyword evidence="1" id="KW-1133">Transmembrane helix</keyword>
<sequence>MTIAASTSWNIFSISLTILDSLATFLAYIFLIGTLTTHLSSLTQQYINIRLTQSSIVSFTSILLQYHH</sequence>
<gene>
    <name evidence="2" type="ORF">OCBIM_22006093mg</name>
</gene>
<protein>
    <submittedName>
        <fullName evidence="2">Uncharacterized protein</fullName>
    </submittedName>
</protein>
<dbReference type="EMBL" id="KQ417294">
    <property type="protein sequence ID" value="KOF92697.1"/>
    <property type="molecule type" value="Genomic_DNA"/>
</dbReference>
<accession>A0A0L8HU30</accession>
<keyword evidence="1" id="KW-0812">Transmembrane</keyword>
<evidence type="ECO:0000313" key="2">
    <source>
        <dbReference type="EMBL" id="KOF92697.1"/>
    </source>
</evidence>
<dbReference type="AlphaFoldDB" id="A0A0L8HU30"/>
<proteinExistence type="predicted"/>
<evidence type="ECO:0000256" key="1">
    <source>
        <dbReference type="SAM" id="Phobius"/>
    </source>
</evidence>
<keyword evidence="1" id="KW-0472">Membrane</keyword>
<feature type="transmembrane region" description="Helical" evidence="1">
    <location>
        <begin position="12"/>
        <end position="35"/>
    </location>
</feature>